<dbReference type="AlphaFoldDB" id="K1WZA5"/>
<feature type="domain" description="Zn(2)-C6 fungal-type" evidence="2">
    <location>
        <begin position="10"/>
        <end position="38"/>
    </location>
</feature>
<organism evidence="3 4">
    <name type="scientific">Marssonina brunnea f. sp. multigermtubi (strain MB_m1)</name>
    <name type="common">Marssonina leaf spot fungus</name>
    <dbReference type="NCBI Taxonomy" id="1072389"/>
    <lineage>
        <taxon>Eukaryota</taxon>
        <taxon>Fungi</taxon>
        <taxon>Dikarya</taxon>
        <taxon>Ascomycota</taxon>
        <taxon>Pezizomycotina</taxon>
        <taxon>Leotiomycetes</taxon>
        <taxon>Helotiales</taxon>
        <taxon>Drepanopezizaceae</taxon>
        <taxon>Drepanopeziza</taxon>
    </lineage>
</organism>
<dbReference type="eggNOG" id="ENOG502S0C8">
    <property type="taxonomic scope" value="Eukaryota"/>
</dbReference>
<dbReference type="InterPro" id="IPR001138">
    <property type="entry name" value="Zn2Cys6_DnaBD"/>
</dbReference>
<evidence type="ECO:0000313" key="3">
    <source>
        <dbReference type="EMBL" id="EKD13973.1"/>
    </source>
</evidence>
<dbReference type="SUPFAM" id="SSF57701">
    <property type="entry name" value="Zn2/Cys6 DNA-binding domain"/>
    <property type="match status" value="1"/>
</dbReference>
<dbReference type="PANTHER" id="PTHR38791">
    <property type="entry name" value="ZN(II)2CYS6 TRANSCRIPTION FACTOR (EUROFUNG)-RELATED-RELATED"/>
    <property type="match status" value="1"/>
</dbReference>
<keyword evidence="4" id="KW-1185">Reference proteome</keyword>
<keyword evidence="1" id="KW-0539">Nucleus</keyword>
<dbReference type="HOGENOM" id="CLU_013866_4_0_1"/>
<protein>
    <recommendedName>
        <fullName evidence="2">Zn(2)-C6 fungal-type domain-containing protein</fullName>
    </recommendedName>
</protein>
<reference evidence="3 4" key="1">
    <citation type="journal article" date="2012" name="BMC Genomics">
        <title>Sequencing the genome of Marssonina brunnea reveals fungus-poplar co-evolution.</title>
        <authorList>
            <person name="Zhu S."/>
            <person name="Cao Y.-Z."/>
            <person name="Jiang C."/>
            <person name="Tan B.-Y."/>
            <person name="Wang Z."/>
            <person name="Feng S."/>
            <person name="Zhang L."/>
            <person name="Su X.-H."/>
            <person name="Brejova B."/>
            <person name="Vinar T."/>
            <person name="Xu M."/>
            <person name="Wang M.-X."/>
            <person name="Zhang S.-G."/>
            <person name="Huang M.-R."/>
            <person name="Wu R."/>
            <person name="Zhou Y."/>
        </authorList>
    </citation>
    <scope>NUCLEOTIDE SEQUENCE [LARGE SCALE GENOMIC DNA]</scope>
    <source>
        <strain evidence="3 4">MB_m1</strain>
    </source>
</reference>
<evidence type="ECO:0000259" key="2">
    <source>
        <dbReference type="PROSITE" id="PS50048"/>
    </source>
</evidence>
<dbReference type="CDD" id="cd00067">
    <property type="entry name" value="GAL4"/>
    <property type="match status" value="1"/>
</dbReference>
<dbReference type="OMA" id="GKHINTH"/>
<dbReference type="Pfam" id="PF00172">
    <property type="entry name" value="Zn_clus"/>
    <property type="match status" value="1"/>
</dbReference>
<dbReference type="PROSITE" id="PS50048">
    <property type="entry name" value="ZN2_CY6_FUNGAL_2"/>
    <property type="match status" value="1"/>
</dbReference>
<dbReference type="InParanoid" id="K1WZA5"/>
<gene>
    <name evidence="3" type="ORF">MBM_07650</name>
</gene>
<dbReference type="KEGG" id="mbe:MBM_07650"/>
<dbReference type="EMBL" id="JH921447">
    <property type="protein sequence ID" value="EKD13973.1"/>
    <property type="molecule type" value="Genomic_DNA"/>
</dbReference>
<name>K1WZA5_MARBU</name>
<dbReference type="PROSITE" id="PS00463">
    <property type="entry name" value="ZN2_CY6_FUNGAL_1"/>
    <property type="match status" value="1"/>
</dbReference>
<dbReference type="SMART" id="SM00066">
    <property type="entry name" value="GAL4"/>
    <property type="match status" value="1"/>
</dbReference>
<dbReference type="InterPro" id="IPR053175">
    <property type="entry name" value="DHMBA_Reg_Transcription_Factor"/>
</dbReference>
<dbReference type="Proteomes" id="UP000006753">
    <property type="component" value="Unassembled WGS sequence"/>
</dbReference>
<dbReference type="InterPro" id="IPR036864">
    <property type="entry name" value="Zn2-C6_fun-type_DNA-bd_sf"/>
</dbReference>
<dbReference type="OrthoDB" id="4314040at2759"/>
<dbReference type="GO" id="GO:0008270">
    <property type="term" value="F:zinc ion binding"/>
    <property type="evidence" value="ECO:0007669"/>
    <property type="project" value="InterPro"/>
</dbReference>
<proteinExistence type="predicted"/>
<dbReference type="Gene3D" id="4.10.240.10">
    <property type="entry name" value="Zn(2)-C6 fungal-type DNA-binding domain"/>
    <property type="match status" value="1"/>
</dbReference>
<dbReference type="PANTHER" id="PTHR38791:SF13">
    <property type="entry name" value="ZN(2)-C6 FUNGAL-TYPE DOMAIN-CONTAINING PROTEIN"/>
    <property type="match status" value="1"/>
</dbReference>
<evidence type="ECO:0000256" key="1">
    <source>
        <dbReference type="ARBA" id="ARBA00023242"/>
    </source>
</evidence>
<dbReference type="GO" id="GO:0000981">
    <property type="term" value="F:DNA-binding transcription factor activity, RNA polymerase II-specific"/>
    <property type="evidence" value="ECO:0007669"/>
    <property type="project" value="InterPro"/>
</dbReference>
<evidence type="ECO:0000313" key="4">
    <source>
        <dbReference type="Proteomes" id="UP000006753"/>
    </source>
</evidence>
<accession>K1WZA5</accession>
<sequence>MVNTGKPSKGCYMCRARRIKCDEAKPHCMRCQKSKRICPGYRDALELKLRDEGKLTKKKMARRTSQDKSTLSSLVQINKDAASGLFADTSHSFSSMSSQSSHSRNTSTSSFTSQGSVDSWISDSAMSHHQSCNIITRYMSTPLDERASCYFLANFILVPENGTMTGHLDFVIPLLKQRNPPQCIVQAFSAVTLAAMGTRPDSKTLLPAAELGYLKALKEINGALQDPNNASSDSTLASVMLMALFEQIIPSQVSEALIKASQTCPSRVKAGGWSSHVDGAVAVIKSRTIEQWQSSLGREMFIAVRAHMTIHCIVNSKYVDPGVDWMGITADDPVLESYSAANLKMAKLRADNDIITTARVRTAENIGRALELLRQAEALDKEYIEWMNNLPPTWQIKTVGWVEGEASDLMDSAVHPGRVDTFENLSIAYHYNVVRGCRLFVWTTILRCVAWLGDHGDYRLSPEYKRASQICHQLIEEVVASMPYFFGWNRGKDPAMSDSANFGCGSSDPTSTKTLAGVLGMWPIFVAASSDFASPSQRVFLLGRLKHISESMGVNQALIMFQASRVYSHQTSFRPPTNISKAKFLHPSIYIARERVPPHPLTCDTANTPVTTSTAATATAVPTPFIPEVSVSPLIISQDPTWLESPISEHLWSSSPESTHSTSNWTPKKFIELPYLQPDVWFPEISATQELPFGHVLSMEYERTHKPHQHAWFGAVTSA</sequence>